<evidence type="ECO:0000313" key="4">
    <source>
        <dbReference type="Proteomes" id="UP000677228"/>
    </source>
</evidence>
<name>A0A8S2DPY9_9BILA</name>
<dbReference type="GO" id="GO:0016491">
    <property type="term" value="F:oxidoreductase activity"/>
    <property type="evidence" value="ECO:0007669"/>
    <property type="project" value="UniProtKB-KW"/>
</dbReference>
<protein>
    <submittedName>
        <fullName evidence="2">Uncharacterized protein</fullName>
    </submittedName>
</protein>
<keyword evidence="1" id="KW-0560">Oxidoreductase</keyword>
<dbReference type="InterPro" id="IPR019734">
    <property type="entry name" value="TPR_rpt"/>
</dbReference>
<dbReference type="SUPFAM" id="SSF48452">
    <property type="entry name" value="TPR-like"/>
    <property type="match status" value="1"/>
</dbReference>
<dbReference type="InterPro" id="IPR042098">
    <property type="entry name" value="TauD-like_sf"/>
</dbReference>
<dbReference type="Gene3D" id="3.60.130.10">
    <property type="entry name" value="Clavaminate synthase-like"/>
    <property type="match status" value="1"/>
</dbReference>
<dbReference type="Proteomes" id="UP000682733">
    <property type="component" value="Unassembled WGS sequence"/>
</dbReference>
<dbReference type="SMART" id="SM00028">
    <property type="entry name" value="TPR"/>
    <property type="match status" value="2"/>
</dbReference>
<reference evidence="2" key="1">
    <citation type="submission" date="2021-02" db="EMBL/GenBank/DDBJ databases">
        <authorList>
            <person name="Nowell W R."/>
        </authorList>
    </citation>
    <scope>NUCLEOTIDE SEQUENCE</scope>
</reference>
<evidence type="ECO:0000256" key="1">
    <source>
        <dbReference type="ARBA" id="ARBA00023002"/>
    </source>
</evidence>
<proteinExistence type="predicted"/>
<gene>
    <name evidence="2" type="ORF">OVA965_LOCUS15538</name>
    <name evidence="3" type="ORF">TMI583_LOCUS15544</name>
</gene>
<evidence type="ECO:0000313" key="2">
    <source>
        <dbReference type="EMBL" id="CAF1021726.1"/>
    </source>
</evidence>
<sequence>MGNYEQALNHNTLAVYFTQNKSIGHHAHTSSVPLTDKVYYDEDQDARVYNNLGMTYAKLGDLDRALDAHYIAFLELHELPENHPAKERSEYSAEIRLSTLPENHPDRFDVCKTLGCHYAAAKQFDKALENLSIAEQILKGLRSVNDVELIQIREIVEHTTYMEIVVLRRNCSYEQDAPKFVALYIIQCACSEDGDKFQMVKTTDILNKLSEKNKNLLRYETYQINVPPDFRKVDTDYIYGSIVLGDDLLRYRRDIIDQNRLINETAEK</sequence>
<dbReference type="Gene3D" id="1.25.40.10">
    <property type="entry name" value="Tetratricopeptide repeat domain"/>
    <property type="match status" value="1"/>
</dbReference>
<dbReference type="EMBL" id="CAJOBA010007021">
    <property type="protein sequence ID" value="CAF3790307.1"/>
    <property type="molecule type" value="Genomic_DNA"/>
</dbReference>
<dbReference type="AlphaFoldDB" id="A0A8S2DPY9"/>
<dbReference type="Proteomes" id="UP000677228">
    <property type="component" value="Unassembled WGS sequence"/>
</dbReference>
<dbReference type="EMBL" id="CAJNOK010007013">
    <property type="protein sequence ID" value="CAF1021726.1"/>
    <property type="molecule type" value="Genomic_DNA"/>
</dbReference>
<organism evidence="2 4">
    <name type="scientific">Didymodactylos carnosus</name>
    <dbReference type="NCBI Taxonomy" id="1234261"/>
    <lineage>
        <taxon>Eukaryota</taxon>
        <taxon>Metazoa</taxon>
        <taxon>Spiralia</taxon>
        <taxon>Gnathifera</taxon>
        <taxon>Rotifera</taxon>
        <taxon>Eurotatoria</taxon>
        <taxon>Bdelloidea</taxon>
        <taxon>Philodinida</taxon>
        <taxon>Philodinidae</taxon>
        <taxon>Didymodactylos</taxon>
    </lineage>
</organism>
<comment type="caution">
    <text evidence="2">The sequence shown here is derived from an EMBL/GenBank/DDBJ whole genome shotgun (WGS) entry which is preliminary data.</text>
</comment>
<evidence type="ECO:0000313" key="3">
    <source>
        <dbReference type="EMBL" id="CAF3790307.1"/>
    </source>
</evidence>
<accession>A0A8S2DPY9</accession>
<dbReference type="InterPro" id="IPR011990">
    <property type="entry name" value="TPR-like_helical_dom_sf"/>
</dbReference>